<dbReference type="GO" id="GO:0016616">
    <property type="term" value="F:oxidoreductase activity, acting on the CH-OH group of donors, NAD or NADP as acceptor"/>
    <property type="evidence" value="ECO:0007669"/>
    <property type="project" value="TreeGrafter"/>
</dbReference>
<evidence type="ECO:0000256" key="2">
    <source>
        <dbReference type="ARBA" id="ARBA00023002"/>
    </source>
</evidence>
<dbReference type="SUPFAM" id="SSF51735">
    <property type="entry name" value="NAD(P)-binding Rossmann-fold domains"/>
    <property type="match status" value="1"/>
</dbReference>
<organism evidence="3 4">
    <name type="scientific">Pseudonocardia thermophila</name>
    <dbReference type="NCBI Taxonomy" id="1848"/>
    <lineage>
        <taxon>Bacteria</taxon>
        <taxon>Bacillati</taxon>
        <taxon>Actinomycetota</taxon>
        <taxon>Actinomycetes</taxon>
        <taxon>Pseudonocardiales</taxon>
        <taxon>Pseudonocardiaceae</taxon>
        <taxon>Pseudonocardia</taxon>
    </lineage>
</organism>
<keyword evidence="2" id="KW-0560">Oxidoreductase</keyword>
<sequence length="272" mass="28508">MSRIGEGKNMGRLQDKVAIVTGASSGIGRATYELFAREGATVVGIARRPGPLQEVTDAIVADGGTAIAEPIDLTDDAGVGAIIARTLSDLGRIDVLVNCAGVGYSYGEKHPEAMAAVHETEPEQWRHVLALNLDTYFHAIRHVVPAMLKAGRGSIVNVASMSGMTGLTSAHTYTAAKGAVINLTRSMAITYIEQGIRTNTVSPGLVATPMVASFIDTLEDRDVAVKFSPAARPGQPIEIAYANLFFASDESSYCNGSMLIVDGGTTARAVAE</sequence>
<protein>
    <submittedName>
        <fullName evidence="3">NAD(P)-dependent dehydrogenase, short-chain alcohol dehydrogenase family</fullName>
    </submittedName>
</protein>
<dbReference type="OrthoDB" id="3566316at2"/>
<dbReference type="InterPro" id="IPR002347">
    <property type="entry name" value="SDR_fam"/>
</dbReference>
<dbReference type="InterPro" id="IPR020904">
    <property type="entry name" value="Sc_DH/Rdtase_CS"/>
</dbReference>
<dbReference type="Gene3D" id="3.40.50.720">
    <property type="entry name" value="NAD(P)-binding Rossmann-like Domain"/>
    <property type="match status" value="1"/>
</dbReference>
<evidence type="ECO:0000256" key="1">
    <source>
        <dbReference type="ARBA" id="ARBA00006484"/>
    </source>
</evidence>
<dbReference type="CDD" id="cd05233">
    <property type="entry name" value="SDR_c"/>
    <property type="match status" value="1"/>
</dbReference>
<dbReference type="PRINTS" id="PR00081">
    <property type="entry name" value="GDHRDH"/>
</dbReference>
<accession>A0A1M6WQN6</accession>
<dbReference type="PANTHER" id="PTHR42760">
    <property type="entry name" value="SHORT-CHAIN DEHYDROGENASES/REDUCTASES FAMILY MEMBER"/>
    <property type="match status" value="1"/>
</dbReference>
<gene>
    <name evidence="3" type="ORF">SAMN05443637_11543</name>
</gene>
<dbReference type="PANTHER" id="PTHR42760:SF122">
    <property type="entry name" value="NAD(P)-BINDING PROTEIN"/>
    <property type="match status" value="1"/>
</dbReference>
<keyword evidence="4" id="KW-1185">Reference proteome</keyword>
<dbReference type="PRINTS" id="PR00080">
    <property type="entry name" value="SDRFAMILY"/>
</dbReference>
<dbReference type="RefSeq" id="WP_084755399.1">
    <property type="nucleotide sequence ID" value="NZ_FRAP01000015.1"/>
</dbReference>
<comment type="similarity">
    <text evidence="1">Belongs to the short-chain dehydrogenases/reductases (SDR) family.</text>
</comment>
<evidence type="ECO:0000313" key="3">
    <source>
        <dbReference type="EMBL" id="SHK95835.1"/>
    </source>
</evidence>
<reference evidence="3 4" key="1">
    <citation type="submission" date="2016-11" db="EMBL/GenBank/DDBJ databases">
        <authorList>
            <person name="Jaros S."/>
            <person name="Januszkiewicz K."/>
            <person name="Wedrychowicz H."/>
        </authorList>
    </citation>
    <scope>NUCLEOTIDE SEQUENCE [LARGE SCALE GENOMIC DNA]</scope>
    <source>
        <strain evidence="3 4">DSM 43832</strain>
    </source>
</reference>
<dbReference type="STRING" id="1848.SAMN05443637_11543"/>
<evidence type="ECO:0000313" key="4">
    <source>
        <dbReference type="Proteomes" id="UP000184363"/>
    </source>
</evidence>
<dbReference type="GO" id="GO:0006633">
    <property type="term" value="P:fatty acid biosynthetic process"/>
    <property type="evidence" value="ECO:0007669"/>
    <property type="project" value="TreeGrafter"/>
</dbReference>
<proteinExistence type="inferred from homology"/>
<dbReference type="InterPro" id="IPR036291">
    <property type="entry name" value="NAD(P)-bd_dom_sf"/>
</dbReference>
<dbReference type="AlphaFoldDB" id="A0A1M6WQN6"/>
<name>A0A1M6WQN6_PSETH</name>
<dbReference type="PROSITE" id="PS00061">
    <property type="entry name" value="ADH_SHORT"/>
    <property type="match status" value="1"/>
</dbReference>
<dbReference type="EMBL" id="FRAP01000015">
    <property type="protein sequence ID" value="SHK95835.1"/>
    <property type="molecule type" value="Genomic_DNA"/>
</dbReference>
<dbReference type="FunFam" id="3.40.50.720:FF:000084">
    <property type="entry name" value="Short-chain dehydrogenase reductase"/>
    <property type="match status" value="1"/>
</dbReference>
<dbReference type="Proteomes" id="UP000184363">
    <property type="component" value="Unassembled WGS sequence"/>
</dbReference>
<dbReference type="Pfam" id="PF13561">
    <property type="entry name" value="adh_short_C2"/>
    <property type="match status" value="1"/>
</dbReference>
<dbReference type="GO" id="GO:0048038">
    <property type="term" value="F:quinone binding"/>
    <property type="evidence" value="ECO:0007669"/>
    <property type="project" value="TreeGrafter"/>
</dbReference>